<feature type="region of interest" description="Disordered" evidence="2">
    <location>
        <begin position="463"/>
        <end position="496"/>
    </location>
</feature>
<protein>
    <submittedName>
        <fullName evidence="3">Uncharacterized protein</fullName>
    </submittedName>
</protein>
<feature type="region of interest" description="Disordered" evidence="2">
    <location>
        <begin position="98"/>
        <end position="143"/>
    </location>
</feature>
<gene>
    <name evidence="3" type="ORF">QE152_g35740</name>
</gene>
<feature type="region of interest" description="Disordered" evidence="2">
    <location>
        <begin position="277"/>
        <end position="309"/>
    </location>
</feature>
<keyword evidence="1" id="KW-0175">Coiled coil</keyword>
<sequence>MDDLYEDVSHVDLGSQISNLEEQNKILLNHINKLEEDIKKLCTELTNMKGIQQNLSRNISELFKTAKIELHRKDRMISELREEINSLIRNKGERYKKYKRKLHERDSNDAPKRFKSNSIGSEIERKSNSPARSTSRNDNVKTELHDIQEEDLFKMYRNYKNDNYNRNLRYSPFEDYGRYHRTDARYDSRGNYQRSRSNSKFRRSNSRDRYRKSSCRESDRRSDSRDKTIRKDIEDGEITPENDTLIIEENVEDTQYINNRQSDLSSKLESKPITIDEYRSRKKHMGDDPTLLQRQSNEHSKSNLQNLDDGEKLELTTNTNNKTEEETITNGNNKTPEAISNDNNKVQETRNCNNNGQQTSLVCNNKTQETKKWAHCNNNGQQTSLVCNNKTQETKKWAKVQEADTVKQCSGITEEKCVTNNELQNPIIENSQKTLNESNSKDLLITENNASIHEKTCNDFNSNTSNMLNESGNTSVNSDSSFLNNSENISNTSTINPTKIRRRRCVVIGLKEKT</sequence>
<evidence type="ECO:0000313" key="3">
    <source>
        <dbReference type="EMBL" id="KAK9688173.1"/>
    </source>
</evidence>
<feature type="compositionally biased region" description="Polar residues" evidence="2">
    <location>
        <begin position="463"/>
        <end position="483"/>
    </location>
</feature>
<keyword evidence="4" id="KW-1185">Reference proteome</keyword>
<name>A0AAW1IFA0_POPJA</name>
<reference evidence="3 4" key="1">
    <citation type="journal article" date="2024" name="BMC Genomics">
        <title>De novo assembly and annotation of Popillia japonica's genome with initial clues to its potential as an invasive pest.</title>
        <authorList>
            <person name="Cucini C."/>
            <person name="Boschi S."/>
            <person name="Funari R."/>
            <person name="Cardaioli E."/>
            <person name="Iannotti N."/>
            <person name="Marturano G."/>
            <person name="Paoli F."/>
            <person name="Bruttini M."/>
            <person name="Carapelli A."/>
            <person name="Frati F."/>
            <person name="Nardi F."/>
        </authorList>
    </citation>
    <scope>NUCLEOTIDE SEQUENCE [LARGE SCALE GENOMIC DNA]</scope>
    <source>
        <strain evidence="3">DMR45628</strain>
    </source>
</reference>
<feature type="compositionally biased region" description="Basic and acidic residues" evidence="2">
    <location>
        <begin position="214"/>
        <end position="233"/>
    </location>
</feature>
<feature type="region of interest" description="Disordered" evidence="2">
    <location>
        <begin position="184"/>
        <end position="250"/>
    </location>
</feature>
<feature type="compositionally biased region" description="Basic and acidic residues" evidence="2">
    <location>
        <begin position="103"/>
        <end position="112"/>
    </location>
</feature>
<dbReference type="Proteomes" id="UP001458880">
    <property type="component" value="Unassembled WGS sequence"/>
</dbReference>
<comment type="caution">
    <text evidence="3">The sequence shown here is derived from an EMBL/GenBank/DDBJ whole genome shotgun (WGS) entry which is preliminary data.</text>
</comment>
<feature type="compositionally biased region" description="Low complexity" evidence="2">
    <location>
        <begin position="484"/>
        <end position="496"/>
    </location>
</feature>
<dbReference type="AlphaFoldDB" id="A0AAW1IFA0"/>
<evidence type="ECO:0000256" key="1">
    <source>
        <dbReference type="SAM" id="Coils"/>
    </source>
</evidence>
<feature type="compositionally biased region" description="Polar residues" evidence="2">
    <location>
        <begin position="128"/>
        <end position="137"/>
    </location>
</feature>
<organism evidence="3 4">
    <name type="scientific">Popillia japonica</name>
    <name type="common">Japanese beetle</name>
    <dbReference type="NCBI Taxonomy" id="7064"/>
    <lineage>
        <taxon>Eukaryota</taxon>
        <taxon>Metazoa</taxon>
        <taxon>Ecdysozoa</taxon>
        <taxon>Arthropoda</taxon>
        <taxon>Hexapoda</taxon>
        <taxon>Insecta</taxon>
        <taxon>Pterygota</taxon>
        <taxon>Neoptera</taxon>
        <taxon>Endopterygota</taxon>
        <taxon>Coleoptera</taxon>
        <taxon>Polyphaga</taxon>
        <taxon>Scarabaeiformia</taxon>
        <taxon>Scarabaeidae</taxon>
        <taxon>Rutelinae</taxon>
        <taxon>Popillia</taxon>
    </lineage>
</organism>
<proteinExistence type="predicted"/>
<feature type="coiled-coil region" evidence="1">
    <location>
        <begin position="17"/>
        <end position="90"/>
    </location>
</feature>
<accession>A0AAW1IFA0</accession>
<dbReference type="EMBL" id="JASPKY010000603">
    <property type="protein sequence ID" value="KAK9688173.1"/>
    <property type="molecule type" value="Genomic_DNA"/>
</dbReference>
<evidence type="ECO:0000313" key="4">
    <source>
        <dbReference type="Proteomes" id="UP001458880"/>
    </source>
</evidence>
<evidence type="ECO:0000256" key="2">
    <source>
        <dbReference type="SAM" id="MobiDB-lite"/>
    </source>
</evidence>
<feature type="compositionally biased region" description="Basic residues" evidence="2">
    <location>
        <begin position="197"/>
        <end position="213"/>
    </location>
</feature>